<protein>
    <submittedName>
        <fullName evidence="2">Uncharacterized protein</fullName>
    </submittedName>
</protein>
<feature type="transmembrane region" description="Helical" evidence="1">
    <location>
        <begin position="53"/>
        <end position="73"/>
    </location>
</feature>
<feature type="transmembrane region" description="Helical" evidence="1">
    <location>
        <begin position="181"/>
        <end position="201"/>
    </location>
</feature>
<feature type="transmembrane region" description="Helical" evidence="1">
    <location>
        <begin position="221"/>
        <end position="240"/>
    </location>
</feature>
<reference evidence="2" key="1">
    <citation type="submission" date="2023-03" db="EMBL/GenBank/DDBJ databases">
        <title>Massive genome expansion in bonnet fungi (Mycena s.s.) driven by repeated elements and novel gene families across ecological guilds.</title>
        <authorList>
            <consortium name="Lawrence Berkeley National Laboratory"/>
            <person name="Harder C.B."/>
            <person name="Miyauchi S."/>
            <person name="Viragh M."/>
            <person name="Kuo A."/>
            <person name="Thoen E."/>
            <person name="Andreopoulos B."/>
            <person name="Lu D."/>
            <person name="Skrede I."/>
            <person name="Drula E."/>
            <person name="Henrissat B."/>
            <person name="Morin E."/>
            <person name="Kohler A."/>
            <person name="Barry K."/>
            <person name="LaButti K."/>
            <person name="Morin E."/>
            <person name="Salamov A."/>
            <person name="Lipzen A."/>
            <person name="Mereny Z."/>
            <person name="Hegedus B."/>
            <person name="Baldrian P."/>
            <person name="Stursova M."/>
            <person name="Weitz H."/>
            <person name="Taylor A."/>
            <person name="Grigoriev I.V."/>
            <person name="Nagy L.G."/>
            <person name="Martin F."/>
            <person name="Kauserud H."/>
        </authorList>
    </citation>
    <scope>NUCLEOTIDE SEQUENCE</scope>
    <source>
        <strain evidence="2">CBHHK188m</strain>
    </source>
</reference>
<name>A0AAD7JFP7_9AGAR</name>
<keyword evidence="3" id="KW-1185">Reference proteome</keyword>
<gene>
    <name evidence="2" type="ORF">DFH07DRAFT_956844</name>
</gene>
<evidence type="ECO:0000313" key="2">
    <source>
        <dbReference type="EMBL" id="KAJ7762369.1"/>
    </source>
</evidence>
<dbReference type="EMBL" id="JARJLG010000043">
    <property type="protein sequence ID" value="KAJ7762369.1"/>
    <property type="molecule type" value="Genomic_DNA"/>
</dbReference>
<feature type="transmembrane region" description="Helical" evidence="1">
    <location>
        <begin position="142"/>
        <end position="161"/>
    </location>
</feature>
<organism evidence="2 3">
    <name type="scientific">Mycena maculata</name>
    <dbReference type="NCBI Taxonomy" id="230809"/>
    <lineage>
        <taxon>Eukaryota</taxon>
        <taxon>Fungi</taxon>
        <taxon>Dikarya</taxon>
        <taxon>Basidiomycota</taxon>
        <taxon>Agaricomycotina</taxon>
        <taxon>Agaricomycetes</taxon>
        <taxon>Agaricomycetidae</taxon>
        <taxon>Agaricales</taxon>
        <taxon>Marasmiineae</taxon>
        <taxon>Mycenaceae</taxon>
        <taxon>Mycena</taxon>
    </lineage>
</organism>
<keyword evidence="1" id="KW-0472">Membrane</keyword>
<evidence type="ECO:0000256" key="1">
    <source>
        <dbReference type="SAM" id="Phobius"/>
    </source>
</evidence>
<accession>A0AAD7JFP7</accession>
<feature type="transmembrane region" description="Helical" evidence="1">
    <location>
        <begin position="252"/>
        <end position="274"/>
    </location>
</feature>
<dbReference type="AlphaFoldDB" id="A0AAD7JFP7"/>
<comment type="caution">
    <text evidence="2">The sequence shown here is derived from an EMBL/GenBank/DDBJ whole genome shotgun (WGS) entry which is preliminary data.</text>
</comment>
<feature type="transmembrane region" description="Helical" evidence="1">
    <location>
        <begin position="29"/>
        <end position="46"/>
    </location>
</feature>
<proteinExistence type="predicted"/>
<sequence>MEYTVSASVFASFWTFASADLFEAMTELALYGVLVVLVAFAAALLCRPRAGRTPVLAISTVLMFVLATVQLAARLRATASAFQVFYLAVQGQFTPQSPAANGAMAQYIGYNFAEDILLVTNNIVTDGLLIYRCFLIWDRNRYIVVVPTLMLLLTAILSYLSAYEGDYPTAAGPSVPLPVGFSLGLLTNIVLVGLTAGRILYTRFKLRGLQNHEARRYNTAAAMITESGAIVCAWTVVYVIVRSLSPPTVWRIFRGGLAQILNIVPILIVVRVGLGHSLQGTETQNKTLTDEKWKAKTSASSEV</sequence>
<dbReference type="Proteomes" id="UP001215280">
    <property type="component" value="Unassembled WGS sequence"/>
</dbReference>
<feature type="transmembrane region" description="Helical" evidence="1">
    <location>
        <begin position="116"/>
        <end position="135"/>
    </location>
</feature>
<evidence type="ECO:0000313" key="3">
    <source>
        <dbReference type="Proteomes" id="UP001215280"/>
    </source>
</evidence>
<keyword evidence="1" id="KW-0812">Transmembrane</keyword>
<keyword evidence="1" id="KW-1133">Transmembrane helix</keyword>